<sequence>LFEFVLKNIGALEGLPSWIQNFEFWWLIALVIAVAIILSGVRIITRQ</sequence>
<proteinExistence type="predicted"/>
<accession>X0SNB3</accession>
<evidence type="ECO:0000256" key="1">
    <source>
        <dbReference type="SAM" id="Phobius"/>
    </source>
</evidence>
<name>X0SNB3_9ZZZZ</name>
<evidence type="ECO:0000313" key="2">
    <source>
        <dbReference type="EMBL" id="GAF76626.1"/>
    </source>
</evidence>
<reference evidence="2" key="1">
    <citation type="journal article" date="2014" name="Front. Microbiol.">
        <title>High frequency of phylogenetically diverse reductive dehalogenase-homologous genes in deep subseafloor sedimentary metagenomes.</title>
        <authorList>
            <person name="Kawai M."/>
            <person name="Futagami T."/>
            <person name="Toyoda A."/>
            <person name="Takaki Y."/>
            <person name="Nishi S."/>
            <person name="Hori S."/>
            <person name="Arai W."/>
            <person name="Tsubouchi T."/>
            <person name="Morono Y."/>
            <person name="Uchiyama I."/>
            <person name="Ito T."/>
            <person name="Fujiyama A."/>
            <person name="Inagaki F."/>
            <person name="Takami H."/>
        </authorList>
    </citation>
    <scope>NUCLEOTIDE SEQUENCE</scope>
    <source>
        <strain evidence="2">Expedition CK06-06</strain>
    </source>
</reference>
<organism evidence="2">
    <name type="scientific">marine sediment metagenome</name>
    <dbReference type="NCBI Taxonomy" id="412755"/>
    <lineage>
        <taxon>unclassified sequences</taxon>
        <taxon>metagenomes</taxon>
        <taxon>ecological metagenomes</taxon>
    </lineage>
</organism>
<comment type="caution">
    <text evidence="2">The sequence shown here is derived from an EMBL/GenBank/DDBJ whole genome shotgun (WGS) entry which is preliminary data.</text>
</comment>
<dbReference type="AlphaFoldDB" id="X0SNB3"/>
<dbReference type="EMBL" id="BARS01004338">
    <property type="protein sequence ID" value="GAF76626.1"/>
    <property type="molecule type" value="Genomic_DNA"/>
</dbReference>
<keyword evidence="1" id="KW-0812">Transmembrane</keyword>
<keyword evidence="1" id="KW-1133">Transmembrane helix</keyword>
<gene>
    <name evidence="2" type="ORF">S01H1_08461</name>
</gene>
<keyword evidence="1" id="KW-0472">Membrane</keyword>
<protein>
    <submittedName>
        <fullName evidence="2">Uncharacterized protein</fullName>
    </submittedName>
</protein>
<feature type="transmembrane region" description="Helical" evidence="1">
    <location>
        <begin position="24"/>
        <end position="44"/>
    </location>
</feature>
<feature type="non-terminal residue" evidence="2">
    <location>
        <position position="1"/>
    </location>
</feature>